<keyword evidence="9" id="KW-1185">Reference proteome</keyword>
<comment type="caution">
    <text evidence="8">The sequence shown here is derived from an EMBL/GenBank/DDBJ whole genome shotgun (WGS) entry which is preliminary data.</text>
</comment>
<dbReference type="Proteomes" id="UP000232323">
    <property type="component" value="Unassembled WGS sequence"/>
</dbReference>
<feature type="domain" description="Xrn1 helical" evidence="7">
    <location>
        <begin position="403"/>
        <end position="502"/>
    </location>
</feature>
<proteinExistence type="inferred from homology"/>
<dbReference type="PANTHER" id="PTHR12341">
    <property type="entry name" value="5'-&gt;3' EXORIBONUCLEASE"/>
    <property type="match status" value="1"/>
</dbReference>
<dbReference type="Gene3D" id="3.40.50.12390">
    <property type="match status" value="2"/>
</dbReference>
<dbReference type="InterPro" id="IPR027073">
    <property type="entry name" value="5_3_exoribonuclease"/>
</dbReference>
<keyword evidence="3" id="KW-0269">Exonuclease</keyword>
<name>A0A250WUK2_9CHLO</name>
<dbReference type="STRING" id="1157962.A0A250WUK2"/>
<gene>
    <name evidence="8" type="ORF">CEUSTIGMA_g1940.t1</name>
</gene>
<evidence type="ECO:0000256" key="1">
    <source>
        <dbReference type="ARBA" id="ARBA00022722"/>
    </source>
</evidence>
<dbReference type="InterPro" id="IPR041412">
    <property type="entry name" value="Xrn1_helical"/>
</dbReference>
<keyword evidence="2" id="KW-0378">Hydrolase</keyword>
<evidence type="ECO:0000313" key="9">
    <source>
        <dbReference type="Proteomes" id="UP000232323"/>
    </source>
</evidence>
<keyword evidence="1" id="KW-0540">Nuclease</keyword>
<organism evidence="8 9">
    <name type="scientific">Chlamydomonas eustigma</name>
    <dbReference type="NCBI Taxonomy" id="1157962"/>
    <lineage>
        <taxon>Eukaryota</taxon>
        <taxon>Viridiplantae</taxon>
        <taxon>Chlorophyta</taxon>
        <taxon>core chlorophytes</taxon>
        <taxon>Chlorophyceae</taxon>
        <taxon>CS clade</taxon>
        <taxon>Chlamydomonadales</taxon>
        <taxon>Chlamydomonadaceae</taxon>
        <taxon>Chlamydomonas</taxon>
    </lineage>
</organism>
<feature type="compositionally biased region" description="Acidic residues" evidence="5">
    <location>
        <begin position="319"/>
        <end position="332"/>
    </location>
</feature>
<sequence>MGVPGLFAWLKRKYPIICHPLHKKGDGSWEHGDQVDNVYIDMNHIIHCCTHAGVGAKDGNDELSEASIYAHIHVYLDVILEATRPTNLVVLAVDGVAPRAKMAQQRTRRFLSAHVAEVTERVEQEVRREMLSEAGGTVTIPPVKRFDSNVITPGTAFMVGISSCLKDWARKKLQSSAAASTASSSAANYSGTPKIIISDACEPGEGEHKILRLMRTMRVLPDYNPNTKHLIYGQDADLLLLSLLLHEPHVLVMRELYLPASSSLDDLKIPAVGHGTTLTEAERIKVERRSHVPGFEMVDVAVLRSSLSWEFEEFFGSPQEDDSSSEDGEGGGEDMQCVTSVQAAGQGGSSCDLEHRCSLDTKSNKKNDEGGVCGTTREKKSIASSSKPSCHRPSIKAAACGVTFERVLEDLVVLTFFSGNDFLPHVPSISLHDVPNGMDLLFSAYRALLPELGSGISSHEGIHAGRLSMVLSRVARDENRAFERRARYNERKAREEQEAAAAASGQVDDVMKGLGGWVSMGSCQLKRVPPWMRLWVSFALDEVLGDELCLR</sequence>
<evidence type="ECO:0000256" key="5">
    <source>
        <dbReference type="SAM" id="MobiDB-lite"/>
    </source>
</evidence>
<evidence type="ECO:0000259" key="6">
    <source>
        <dbReference type="Pfam" id="PF03159"/>
    </source>
</evidence>
<reference evidence="8 9" key="1">
    <citation type="submission" date="2017-08" db="EMBL/GenBank/DDBJ databases">
        <title>Acidophilic green algal genome provides insights into adaptation to an acidic environment.</title>
        <authorList>
            <person name="Hirooka S."/>
            <person name="Hirose Y."/>
            <person name="Kanesaki Y."/>
            <person name="Higuchi S."/>
            <person name="Fujiwara T."/>
            <person name="Onuma R."/>
            <person name="Era A."/>
            <person name="Ohbayashi R."/>
            <person name="Uzuka A."/>
            <person name="Nozaki H."/>
            <person name="Yoshikawa H."/>
            <person name="Miyagishima S.Y."/>
        </authorList>
    </citation>
    <scope>NUCLEOTIDE SEQUENCE [LARGE SCALE GENOMIC DNA]</scope>
    <source>
        <strain evidence="8 9">NIES-2499</strain>
    </source>
</reference>
<evidence type="ECO:0000256" key="4">
    <source>
        <dbReference type="ARBA" id="ARBA00038299"/>
    </source>
</evidence>
<feature type="region of interest" description="Disordered" evidence="5">
    <location>
        <begin position="316"/>
        <end position="335"/>
    </location>
</feature>
<dbReference type="GO" id="GO:0000956">
    <property type="term" value="P:nuclear-transcribed mRNA catabolic process"/>
    <property type="evidence" value="ECO:0007669"/>
    <property type="project" value="TreeGrafter"/>
</dbReference>
<dbReference type="GO" id="GO:0005634">
    <property type="term" value="C:nucleus"/>
    <property type="evidence" value="ECO:0007669"/>
    <property type="project" value="TreeGrafter"/>
</dbReference>
<evidence type="ECO:0008006" key="10">
    <source>
        <dbReference type="Google" id="ProtNLM"/>
    </source>
</evidence>
<comment type="similarity">
    <text evidence="4">Belongs to the 5'-3' exonuclease family.</text>
</comment>
<protein>
    <recommendedName>
        <fullName evidence="10">Xrn1 N-terminal domain-containing protein</fullName>
    </recommendedName>
</protein>
<dbReference type="GO" id="GO:0004534">
    <property type="term" value="F:5'-3' RNA exonuclease activity"/>
    <property type="evidence" value="ECO:0007669"/>
    <property type="project" value="TreeGrafter"/>
</dbReference>
<dbReference type="OrthoDB" id="514784at2759"/>
<dbReference type="AlphaFoldDB" id="A0A250WUK2"/>
<dbReference type="EMBL" id="BEGY01000007">
    <property type="protein sequence ID" value="GAX74491.1"/>
    <property type="molecule type" value="Genomic_DNA"/>
</dbReference>
<evidence type="ECO:0000259" key="7">
    <source>
        <dbReference type="Pfam" id="PF17846"/>
    </source>
</evidence>
<evidence type="ECO:0000256" key="2">
    <source>
        <dbReference type="ARBA" id="ARBA00022801"/>
    </source>
</evidence>
<dbReference type="InterPro" id="IPR004859">
    <property type="entry name" value="Xrn1_N"/>
</dbReference>
<accession>A0A250WUK2</accession>
<dbReference type="Pfam" id="PF17846">
    <property type="entry name" value="XRN_M"/>
    <property type="match status" value="1"/>
</dbReference>
<dbReference type="GO" id="GO:0003723">
    <property type="term" value="F:RNA binding"/>
    <property type="evidence" value="ECO:0007669"/>
    <property type="project" value="TreeGrafter"/>
</dbReference>
<evidence type="ECO:0000313" key="8">
    <source>
        <dbReference type="EMBL" id="GAX74491.1"/>
    </source>
</evidence>
<dbReference type="PANTHER" id="PTHR12341:SF7">
    <property type="entry name" value="5'-3' EXORIBONUCLEASE 1"/>
    <property type="match status" value="1"/>
</dbReference>
<feature type="domain" description="Xrn1 N-terminal" evidence="6">
    <location>
        <begin position="1"/>
        <end position="255"/>
    </location>
</feature>
<dbReference type="CDD" id="cd18673">
    <property type="entry name" value="PIN_XRN1-2-like"/>
    <property type="match status" value="1"/>
</dbReference>
<dbReference type="Pfam" id="PF03159">
    <property type="entry name" value="XRN_N"/>
    <property type="match status" value="1"/>
</dbReference>
<evidence type="ECO:0000256" key="3">
    <source>
        <dbReference type="ARBA" id="ARBA00022839"/>
    </source>
</evidence>